<keyword evidence="1" id="KW-0472">Membrane</keyword>
<organism evidence="2 3">
    <name type="scientific">Haploplasma axanthum</name>
    <name type="common">Acholeplasma axanthum</name>
    <dbReference type="NCBI Taxonomy" id="29552"/>
    <lineage>
        <taxon>Bacteria</taxon>
        <taxon>Bacillati</taxon>
        <taxon>Mycoplasmatota</taxon>
        <taxon>Mollicutes</taxon>
        <taxon>Acholeplasmatales</taxon>
        <taxon>Acholeplasmataceae</taxon>
        <taxon>Haploplasma</taxon>
    </lineage>
</organism>
<proteinExistence type="predicted"/>
<feature type="transmembrane region" description="Helical" evidence="1">
    <location>
        <begin position="37"/>
        <end position="59"/>
    </location>
</feature>
<feature type="transmembrane region" description="Helical" evidence="1">
    <location>
        <begin position="66"/>
        <end position="84"/>
    </location>
</feature>
<dbReference type="AlphaFoldDB" id="A0A449BBN4"/>
<evidence type="ECO:0000313" key="3">
    <source>
        <dbReference type="Proteomes" id="UP000289841"/>
    </source>
</evidence>
<evidence type="ECO:0000313" key="2">
    <source>
        <dbReference type="EMBL" id="VEU79848.1"/>
    </source>
</evidence>
<accession>A0A449BBN4</accession>
<dbReference type="STRING" id="1278311.GCA_000428705_01421"/>
<name>A0A449BBN4_HAPAX</name>
<keyword evidence="1" id="KW-0812">Transmembrane</keyword>
<protein>
    <submittedName>
        <fullName evidence="2">Uncharacterized protein</fullName>
    </submittedName>
</protein>
<dbReference type="KEGG" id="aaxa:NCTC10138_00201"/>
<feature type="transmembrane region" description="Helical" evidence="1">
    <location>
        <begin position="12"/>
        <end position="31"/>
    </location>
</feature>
<feature type="transmembrane region" description="Helical" evidence="1">
    <location>
        <begin position="104"/>
        <end position="124"/>
    </location>
</feature>
<keyword evidence="1" id="KW-1133">Transmembrane helix</keyword>
<keyword evidence="3" id="KW-1185">Reference proteome</keyword>
<dbReference type="EMBL" id="LR215048">
    <property type="protein sequence ID" value="VEU79848.1"/>
    <property type="molecule type" value="Genomic_DNA"/>
</dbReference>
<gene>
    <name evidence="2" type="ORF">NCTC10138_00201</name>
</gene>
<reference evidence="2 3" key="1">
    <citation type="submission" date="2019-01" db="EMBL/GenBank/DDBJ databases">
        <authorList>
            <consortium name="Pathogen Informatics"/>
        </authorList>
    </citation>
    <scope>NUCLEOTIDE SEQUENCE [LARGE SCALE GENOMIC DNA]</scope>
    <source>
        <strain evidence="2 3">NCTC10138</strain>
    </source>
</reference>
<evidence type="ECO:0000256" key="1">
    <source>
        <dbReference type="SAM" id="Phobius"/>
    </source>
</evidence>
<dbReference type="RefSeq" id="WP_026390862.1">
    <property type="nucleotide sequence ID" value="NZ_LR215048.1"/>
</dbReference>
<sequence length="131" mass="14370">MKILKNKTTGFYIGLVAAVLAIISSLIFTITNSSDRTFSIITVIFMVLGALAQVFNIFFDYKFSPIIPAILYSVGVSMHFNVGLETLSDVWNGVNYIGGNANAVIIYGILFMIVTIAAIVTSFMEQRKTLD</sequence>
<dbReference type="Proteomes" id="UP000289841">
    <property type="component" value="Chromosome"/>
</dbReference>